<proteinExistence type="predicted"/>
<accession>A0A8S1S485</accession>
<organism evidence="1 2">
    <name type="scientific">Paramecium pentaurelia</name>
    <dbReference type="NCBI Taxonomy" id="43138"/>
    <lineage>
        <taxon>Eukaryota</taxon>
        <taxon>Sar</taxon>
        <taxon>Alveolata</taxon>
        <taxon>Ciliophora</taxon>
        <taxon>Intramacronucleata</taxon>
        <taxon>Oligohymenophorea</taxon>
        <taxon>Peniculida</taxon>
        <taxon>Parameciidae</taxon>
        <taxon>Paramecium</taxon>
    </lineage>
</organism>
<name>A0A8S1S485_9CILI</name>
<dbReference type="Proteomes" id="UP000689195">
    <property type="component" value="Unassembled WGS sequence"/>
</dbReference>
<protein>
    <submittedName>
        <fullName evidence="1">Uncharacterized protein</fullName>
    </submittedName>
</protein>
<sequence>MQEFQRMHQYWQKVVLQIQQHVLIKGDREKIINCMITNYKTVKCFNYSNAKEDSICKQRTFIICKIRKRQILANMKGKKLVLATDASQKSHYLIRSLHIQKIPKRVEIMIAKISLIQYQKFWVNQKLLKKNANIIQEPVTIHLRFYYQEQVRKHIVNYQNLIMLNISSFKNYDVTNATIKVTSYDALKDTTHIWENKYSTLGASTSYDGISKNVLDNLFGPENGKEDTQ</sequence>
<dbReference type="EMBL" id="CAJJDO010000002">
    <property type="protein sequence ID" value="CAD8133759.1"/>
    <property type="molecule type" value="Genomic_DNA"/>
</dbReference>
<comment type="caution">
    <text evidence="1">The sequence shown here is derived from an EMBL/GenBank/DDBJ whole genome shotgun (WGS) entry which is preliminary data.</text>
</comment>
<reference evidence="1" key="1">
    <citation type="submission" date="2021-01" db="EMBL/GenBank/DDBJ databases">
        <authorList>
            <consortium name="Genoscope - CEA"/>
            <person name="William W."/>
        </authorList>
    </citation>
    <scope>NUCLEOTIDE SEQUENCE</scope>
</reference>
<dbReference type="AlphaFoldDB" id="A0A8S1S485"/>
<evidence type="ECO:0000313" key="1">
    <source>
        <dbReference type="EMBL" id="CAD8133759.1"/>
    </source>
</evidence>
<keyword evidence="2" id="KW-1185">Reference proteome</keyword>
<gene>
    <name evidence="1" type="ORF">PPENT_87.1.T0020598</name>
</gene>
<evidence type="ECO:0000313" key="2">
    <source>
        <dbReference type="Proteomes" id="UP000689195"/>
    </source>
</evidence>